<dbReference type="AlphaFoldDB" id="A0A1E4SHQ7"/>
<dbReference type="STRING" id="984487.A0A1E4SHQ7"/>
<dbReference type="Pfam" id="PF04111">
    <property type="entry name" value="APG6"/>
    <property type="match status" value="1"/>
</dbReference>
<organism evidence="6 7">
    <name type="scientific">Suhomyces tanzawaensis NRRL Y-17324</name>
    <dbReference type="NCBI Taxonomy" id="984487"/>
    <lineage>
        <taxon>Eukaryota</taxon>
        <taxon>Fungi</taxon>
        <taxon>Dikarya</taxon>
        <taxon>Ascomycota</taxon>
        <taxon>Saccharomycotina</taxon>
        <taxon>Pichiomycetes</taxon>
        <taxon>Debaryomycetaceae</taxon>
        <taxon>Suhomyces</taxon>
    </lineage>
</organism>
<evidence type="ECO:0000256" key="2">
    <source>
        <dbReference type="SAM" id="Coils"/>
    </source>
</evidence>
<evidence type="ECO:0000256" key="1">
    <source>
        <dbReference type="ARBA" id="ARBA00005965"/>
    </source>
</evidence>
<dbReference type="GO" id="GO:0000045">
    <property type="term" value="P:autophagosome assembly"/>
    <property type="evidence" value="ECO:0007669"/>
    <property type="project" value="TreeGrafter"/>
</dbReference>
<dbReference type="GO" id="GO:0034271">
    <property type="term" value="C:phosphatidylinositol 3-kinase complex, class III, type I"/>
    <property type="evidence" value="ECO:0007669"/>
    <property type="project" value="TreeGrafter"/>
</dbReference>
<dbReference type="GO" id="GO:0045324">
    <property type="term" value="P:late endosome to vacuole transport"/>
    <property type="evidence" value="ECO:0007669"/>
    <property type="project" value="TreeGrafter"/>
</dbReference>
<evidence type="ECO:0000259" key="5">
    <source>
        <dbReference type="Pfam" id="PF17675"/>
    </source>
</evidence>
<sequence>MPEKLFNCRRCNTPIVLDESLLRLTPAQLNLIINRNHNHVDDTSNQEILDDLNAQDFIPSDRFKVLHQAQDQAGAPIHYHDMLQSEDDVDEDEDEADIALDRNEPDKSSFSANSYVVLSDGEDDDQNDQITPNDKSNTISSRIKTLNKIFEILSQNQEIEHPLSDDCASLLIENYKLKFDQSQKEKDRYLSFLKKLKDRDNQLNLLDDQTKDYSQDLDVKLEESINEYNKLSQIETEKLDELRQLEKTGLELQEQLKSSKQELKELNENELGSILKLKNKLQLDLDRQYNKLEQSKSAYKLHLNHLDKLRNLNIYNKIFEISFGKDDKYGSINGFRLGYKVIWPELNSALGQVAHLLYFLIKRLELEMPEYKIVPMGSQSQIIKYVDGEDLDQRTKTVLNLYSSNEFSLGKLFNYNKLDVSMIALLNIVSQVEHKLISIDGEFELPYRISLRKGTVGSKSIRVSSNSEWTQSCKFLLTDLNWILAYTSVHKGVVATG</sequence>
<dbReference type="GeneID" id="30980869"/>
<dbReference type="GO" id="GO:0030674">
    <property type="term" value="F:protein-macromolecule adaptor activity"/>
    <property type="evidence" value="ECO:0007669"/>
    <property type="project" value="TreeGrafter"/>
</dbReference>
<dbReference type="Proteomes" id="UP000094285">
    <property type="component" value="Unassembled WGS sequence"/>
</dbReference>
<name>A0A1E4SHQ7_9ASCO</name>
<dbReference type="InterPro" id="IPR038274">
    <property type="entry name" value="Atg6/Beclin_C_sf"/>
</dbReference>
<feature type="compositionally biased region" description="Acidic residues" evidence="3">
    <location>
        <begin position="86"/>
        <end position="98"/>
    </location>
</feature>
<feature type="coiled-coil region" evidence="2">
    <location>
        <begin position="225"/>
        <end position="298"/>
    </location>
</feature>
<comment type="similarity">
    <text evidence="1">Belongs to the beclin family.</text>
</comment>
<feature type="domain" description="Atg6/beclin coiled-coil" evidence="5">
    <location>
        <begin position="162"/>
        <end position="306"/>
    </location>
</feature>
<dbReference type="GO" id="GO:0034272">
    <property type="term" value="C:phosphatidylinositol 3-kinase complex, class III, type II"/>
    <property type="evidence" value="ECO:0007669"/>
    <property type="project" value="TreeGrafter"/>
</dbReference>
<reference evidence="7" key="1">
    <citation type="submission" date="2016-05" db="EMBL/GenBank/DDBJ databases">
        <title>Comparative genomics of biotechnologically important yeasts.</title>
        <authorList>
            <consortium name="DOE Joint Genome Institute"/>
            <person name="Riley R."/>
            <person name="Haridas S."/>
            <person name="Wolfe K.H."/>
            <person name="Lopes M.R."/>
            <person name="Hittinger C.T."/>
            <person name="Goker M."/>
            <person name="Salamov A."/>
            <person name="Wisecaver J."/>
            <person name="Long T.M."/>
            <person name="Aerts A.L."/>
            <person name="Barry K."/>
            <person name="Choi C."/>
            <person name="Clum A."/>
            <person name="Coughlan A.Y."/>
            <person name="Deshpande S."/>
            <person name="Douglass A.P."/>
            <person name="Hanson S.J."/>
            <person name="Klenk H.-P."/>
            <person name="Labutti K."/>
            <person name="Lapidus A."/>
            <person name="Lindquist E."/>
            <person name="Lipzen A."/>
            <person name="Meier-Kolthoff J.P."/>
            <person name="Ohm R.A."/>
            <person name="Otillar R.P."/>
            <person name="Pangilinan J."/>
            <person name="Peng Y."/>
            <person name="Rokas A."/>
            <person name="Rosa C.A."/>
            <person name="Scheuner C."/>
            <person name="Sibirny A.A."/>
            <person name="Slot J.C."/>
            <person name="Stielow J.B."/>
            <person name="Sun H."/>
            <person name="Kurtzman C.P."/>
            <person name="Blackwell M."/>
            <person name="Grigoriev I.V."/>
            <person name="Jeffries T.W."/>
        </authorList>
    </citation>
    <scope>NUCLEOTIDE SEQUENCE [LARGE SCALE GENOMIC DNA]</scope>
    <source>
        <strain evidence="7">NRRL Y-17324</strain>
    </source>
</reference>
<dbReference type="GO" id="GO:0000407">
    <property type="term" value="C:phagophore assembly site"/>
    <property type="evidence" value="ECO:0007669"/>
    <property type="project" value="TreeGrafter"/>
</dbReference>
<dbReference type="GO" id="GO:0006995">
    <property type="term" value="P:cellular response to nitrogen starvation"/>
    <property type="evidence" value="ECO:0007669"/>
    <property type="project" value="TreeGrafter"/>
</dbReference>
<proteinExistence type="inferred from homology"/>
<dbReference type="InterPro" id="IPR041691">
    <property type="entry name" value="Atg6/beclin_CC"/>
</dbReference>
<accession>A0A1E4SHQ7</accession>
<dbReference type="GO" id="GO:0043548">
    <property type="term" value="F:phosphatidylinositol 3-kinase binding"/>
    <property type="evidence" value="ECO:0007669"/>
    <property type="project" value="TreeGrafter"/>
</dbReference>
<feature type="domain" description="Atg6 BARA" evidence="4">
    <location>
        <begin position="309"/>
        <end position="488"/>
    </location>
</feature>
<evidence type="ECO:0000313" key="7">
    <source>
        <dbReference type="Proteomes" id="UP000094285"/>
    </source>
</evidence>
<evidence type="ECO:0000256" key="3">
    <source>
        <dbReference type="SAM" id="MobiDB-lite"/>
    </source>
</evidence>
<dbReference type="PANTHER" id="PTHR12768">
    <property type="entry name" value="BECLIN 1"/>
    <property type="match status" value="1"/>
</dbReference>
<keyword evidence="2" id="KW-0175">Coiled coil</keyword>
<dbReference type="EMBL" id="KV453912">
    <property type="protein sequence ID" value="ODV78962.1"/>
    <property type="molecule type" value="Genomic_DNA"/>
</dbReference>
<gene>
    <name evidence="6" type="ORF">CANTADRAFT_21744</name>
</gene>
<dbReference type="Gene3D" id="1.10.418.40">
    <property type="entry name" value="Autophagy protein 6/Beclin 1"/>
    <property type="match status" value="1"/>
</dbReference>
<dbReference type="Pfam" id="PF17675">
    <property type="entry name" value="APG6_N"/>
    <property type="match status" value="1"/>
</dbReference>
<keyword evidence="7" id="KW-1185">Reference proteome</keyword>
<dbReference type="RefSeq" id="XP_020064084.1">
    <property type="nucleotide sequence ID" value="XM_020206732.1"/>
</dbReference>
<dbReference type="GO" id="GO:0000423">
    <property type="term" value="P:mitophagy"/>
    <property type="evidence" value="ECO:0007669"/>
    <property type="project" value="TreeGrafter"/>
</dbReference>
<dbReference type="OrthoDB" id="20368at2759"/>
<evidence type="ECO:0000259" key="4">
    <source>
        <dbReference type="Pfam" id="PF04111"/>
    </source>
</evidence>
<evidence type="ECO:0000313" key="6">
    <source>
        <dbReference type="EMBL" id="ODV78962.1"/>
    </source>
</evidence>
<protein>
    <submittedName>
        <fullName evidence="6">APG6-domain-containing protein</fullName>
    </submittedName>
</protein>
<dbReference type="PANTHER" id="PTHR12768:SF4">
    <property type="entry name" value="BECLIN-1"/>
    <property type="match status" value="1"/>
</dbReference>
<feature type="region of interest" description="Disordered" evidence="3">
    <location>
        <begin position="86"/>
        <end position="109"/>
    </location>
</feature>
<dbReference type="InterPro" id="IPR007243">
    <property type="entry name" value="Atg6/Beclin"/>
</dbReference>
<dbReference type="InterPro" id="IPR040455">
    <property type="entry name" value="Atg6_BARA"/>
</dbReference>